<evidence type="ECO:0000313" key="2">
    <source>
        <dbReference type="EMBL" id="RVU15087.1"/>
    </source>
</evidence>
<proteinExistence type="predicted"/>
<name>A0A3S2V6N9_9HYPH</name>
<keyword evidence="2" id="KW-0808">Transferase</keyword>
<comment type="caution">
    <text evidence="2">The sequence shown here is derived from an EMBL/GenBank/DDBJ whole genome shotgun (WGS) entry which is preliminary data.</text>
</comment>
<dbReference type="Pfam" id="PF13480">
    <property type="entry name" value="Acetyltransf_6"/>
    <property type="match status" value="1"/>
</dbReference>
<accession>A0A3S2V6N9</accession>
<dbReference type="RefSeq" id="WP_127732822.1">
    <property type="nucleotide sequence ID" value="NZ_SACP01000024.1"/>
</dbReference>
<evidence type="ECO:0000259" key="1">
    <source>
        <dbReference type="Pfam" id="PF13480"/>
    </source>
</evidence>
<feature type="domain" description="BioF2-like acetyltransferase" evidence="1">
    <location>
        <begin position="190"/>
        <end position="341"/>
    </location>
</feature>
<dbReference type="GO" id="GO:0016740">
    <property type="term" value="F:transferase activity"/>
    <property type="evidence" value="ECO:0007669"/>
    <property type="project" value="UniProtKB-KW"/>
</dbReference>
<keyword evidence="3" id="KW-1185">Reference proteome</keyword>
<dbReference type="Proteomes" id="UP000286997">
    <property type="component" value="Unassembled WGS sequence"/>
</dbReference>
<sequence>MDLAMERTGFGASAGSVTLVPEVHDGLPAAEAVWREAESRPEVLMTPYQRFDWIRAYAAAFGPGERLQPRVAVLRDPGGRLRLLLPLGVCREGGLRVARPIGRRQANFHMPLFASREAAALSAPDLAAALRRLGRVLGVDAFAFPHQPRAWNGCPNPLAAFGEPAASDAFGLALDPDPEDAVRRAFSGDARKKQRQKLARLVAAHGPVEHRRAAGEAGLAAALDAFLAQKAARFAQLGLPDSFRDPAARDFLSALCRPGPDGGLPAAELHALVAAGSGRVFATFMGAVDAGRFSGMLTSFDPDPEVARSSPGDLLLAALIRDQAARGRTALDLGVGEARYKASVCDETIALVDAVVPVTLPGRAYAWAARRSVRLKRRVKQDARLTAALNRLRRGAQDRFARRKS</sequence>
<dbReference type="EMBL" id="SACP01000024">
    <property type="protein sequence ID" value="RVU15087.1"/>
    <property type="molecule type" value="Genomic_DNA"/>
</dbReference>
<gene>
    <name evidence="2" type="ORF">EOE48_21040</name>
</gene>
<reference evidence="2 3" key="1">
    <citation type="submission" date="2019-01" db="EMBL/GenBank/DDBJ databases">
        <authorList>
            <person name="Chen W.-M."/>
        </authorList>
    </citation>
    <scope>NUCLEOTIDE SEQUENCE [LARGE SCALE GENOMIC DNA]</scope>
    <source>
        <strain evidence="2 3">TER-1</strain>
    </source>
</reference>
<protein>
    <submittedName>
        <fullName evidence="2">GNAT family N-acetyltransferase</fullName>
    </submittedName>
</protein>
<dbReference type="InterPro" id="IPR016181">
    <property type="entry name" value="Acyl_CoA_acyltransferase"/>
</dbReference>
<dbReference type="AlphaFoldDB" id="A0A3S2V6N9"/>
<dbReference type="OrthoDB" id="8193702at2"/>
<dbReference type="SUPFAM" id="SSF55729">
    <property type="entry name" value="Acyl-CoA N-acyltransferases (Nat)"/>
    <property type="match status" value="1"/>
</dbReference>
<evidence type="ECO:0000313" key="3">
    <source>
        <dbReference type="Proteomes" id="UP000286997"/>
    </source>
</evidence>
<organism evidence="2 3">
    <name type="scientific">Methylobacterium oryzihabitans</name>
    <dbReference type="NCBI Taxonomy" id="2499852"/>
    <lineage>
        <taxon>Bacteria</taxon>
        <taxon>Pseudomonadati</taxon>
        <taxon>Pseudomonadota</taxon>
        <taxon>Alphaproteobacteria</taxon>
        <taxon>Hyphomicrobiales</taxon>
        <taxon>Methylobacteriaceae</taxon>
        <taxon>Methylobacterium</taxon>
    </lineage>
</organism>
<dbReference type="InterPro" id="IPR038740">
    <property type="entry name" value="BioF2-like_GNAT_dom"/>
</dbReference>